<dbReference type="EMBL" id="ML178822">
    <property type="protein sequence ID" value="TFL02737.1"/>
    <property type="molecule type" value="Genomic_DNA"/>
</dbReference>
<dbReference type="SUPFAM" id="SSF52540">
    <property type="entry name" value="P-loop containing nucleoside triphosphate hydrolases"/>
    <property type="match status" value="1"/>
</dbReference>
<dbReference type="STRING" id="1884261.A0A5C3QMH6"/>
<feature type="region of interest" description="Disordered" evidence="1">
    <location>
        <begin position="227"/>
        <end position="253"/>
    </location>
</feature>
<keyword evidence="3" id="KW-1185">Reference proteome</keyword>
<protein>
    <recommendedName>
        <fullName evidence="4">DNA2/NAM7 helicase helicase domain-containing protein</fullName>
    </recommendedName>
</protein>
<dbReference type="Gene3D" id="3.40.50.300">
    <property type="entry name" value="P-loop containing nucleotide triphosphate hydrolases"/>
    <property type="match status" value="1"/>
</dbReference>
<accession>A0A5C3QMH6</accession>
<dbReference type="OrthoDB" id="2423195at2759"/>
<name>A0A5C3QMH6_9AGAR</name>
<proteinExistence type="predicted"/>
<gene>
    <name evidence="2" type="ORF">BDV98DRAFT_592385</name>
</gene>
<reference evidence="2 3" key="1">
    <citation type="journal article" date="2019" name="Nat. Ecol. Evol.">
        <title>Megaphylogeny resolves global patterns of mushroom evolution.</title>
        <authorList>
            <person name="Varga T."/>
            <person name="Krizsan K."/>
            <person name="Foldi C."/>
            <person name="Dima B."/>
            <person name="Sanchez-Garcia M."/>
            <person name="Sanchez-Ramirez S."/>
            <person name="Szollosi G.J."/>
            <person name="Szarkandi J.G."/>
            <person name="Papp V."/>
            <person name="Albert L."/>
            <person name="Andreopoulos W."/>
            <person name="Angelini C."/>
            <person name="Antonin V."/>
            <person name="Barry K.W."/>
            <person name="Bougher N.L."/>
            <person name="Buchanan P."/>
            <person name="Buyck B."/>
            <person name="Bense V."/>
            <person name="Catcheside P."/>
            <person name="Chovatia M."/>
            <person name="Cooper J."/>
            <person name="Damon W."/>
            <person name="Desjardin D."/>
            <person name="Finy P."/>
            <person name="Geml J."/>
            <person name="Haridas S."/>
            <person name="Hughes K."/>
            <person name="Justo A."/>
            <person name="Karasinski D."/>
            <person name="Kautmanova I."/>
            <person name="Kiss B."/>
            <person name="Kocsube S."/>
            <person name="Kotiranta H."/>
            <person name="LaButti K.M."/>
            <person name="Lechner B.E."/>
            <person name="Liimatainen K."/>
            <person name="Lipzen A."/>
            <person name="Lukacs Z."/>
            <person name="Mihaltcheva S."/>
            <person name="Morgado L.N."/>
            <person name="Niskanen T."/>
            <person name="Noordeloos M.E."/>
            <person name="Ohm R.A."/>
            <person name="Ortiz-Santana B."/>
            <person name="Ovrebo C."/>
            <person name="Racz N."/>
            <person name="Riley R."/>
            <person name="Savchenko A."/>
            <person name="Shiryaev A."/>
            <person name="Soop K."/>
            <person name="Spirin V."/>
            <person name="Szebenyi C."/>
            <person name="Tomsovsky M."/>
            <person name="Tulloss R.E."/>
            <person name="Uehling J."/>
            <person name="Grigoriev I.V."/>
            <person name="Vagvolgyi C."/>
            <person name="Papp T."/>
            <person name="Martin F.M."/>
            <person name="Miettinen O."/>
            <person name="Hibbett D.S."/>
            <person name="Nagy L.G."/>
        </authorList>
    </citation>
    <scope>NUCLEOTIDE SEQUENCE [LARGE SCALE GENOMIC DNA]</scope>
    <source>
        <strain evidence="2 3">CBS 309.79</strain>
    </source>
</reference>
<dbReference type="AlphaFoldDB" id="A0A5C3QMH6"/>
<sequence>MLFKLQGHRSPHDALFRLKTAFSRSGPIPGVTLIQIEAALFAYEPTLLALQSMHSVPLKEEILFWNSTSPANTSSSSLGDMTQHPALSNFVSKLQRNPKTDLQSLLQLKKEVILDDAQARSFLVGLTQKVSLIQGPPGTGQSYIGALLAKAIHKFTSHTILVVCSTSSLKTSLTSSMSIRNKPPAPRGTINGNEVGNLKQQGEMILRSAMQSSRKYEAATVNNRAKSYCTSSSKPKNSSQLSTFGAKISRATK</sequence>
<evidence type="ECO:0000313" key="3">
    <source>
        <dbReference type="Proteomes" id="UP000305067"/>
    </source>
</evidence>
<feature type="compositionally biased region" description="Low complexity" evidence="1">
    <location>
        <begin position="227"/>
        <end position="242"/>
    </location>
</feature>
<dbReference type="InterPro" id="IPR027417">
    <property type="entry name" value="P-loop_NTPase"/>
</dbReference>
<evidence type="ECO:0000313" key="2">
    <source>
        <dbReference type="EMBL" id="TFL02737.1"/>
    </source>
</evidence>
<dbReference type="Proteomes" id="UP000305067">
    <property type="component" value="Unassembled WGS sequence"/>
</dbReference>
<evidence type="ECO:0008006" key="4">
    <source>
        <dbReference type="Google" id="ProtNLM"/>
    </source>
</evidence>
<evidence type="ECO:0000256" key="1">
    <source>
        <dbReference type="SAM" id="MobiDB-lite"/>
    </source>
</evidence>
<organism evidence="2 3">
    <name type="scientific">Pterulicium gracile</name>
    <dbReference type="NCBI Taxonomy" id="1884261"/>
    <lineage>
        <taxon>Eukaryota</taxon>
        <taxon>Fungi</taxon>
        <taxon>Dikarya</taxon>
        <taxon>Basidiomycota</taxon>
        <taxon>Agaricomycotina</taxon>
        <taxon>Agaricomycetes</taxon>
        <taxon>Agaricomycetidae</taxon>
        <taxon>Agaricales</taxon>
        <taxon>Pleurotineae</taxon>
        <taxon>Pterulaceae</taxon>
        <taxon>Pterulicium</taxon>
    </lineage>
</organism>